<organism evidence="2 3">
    <name type="scientific">Pleurodeles waltl</name>
    <name type="common">Iberian ribbed newt</name>
    <dbReference type="NCBI Taxonomy" id="8319"/>
    <lineage>
        <taxon>Eukaryota</taxon>
        <taxon>Metazoa</taxon>
        <taxon>Chordata</taxon>
        <taxon>Craniata</taxon>
        <taxon>Vertebrata</taxon>
        <taxon>Euteleostomi</taxon>
        <taxon>Amphibia</taxon>
        <taxon>Batrachia</taxon>
        <taxon>Caudata</taxon>
        <taxon>Salamandroidea</taxon>
        <taxon>Salamandridae</taxon>
        <taxon>Pleurodelinae</taxon>
        <taxon>Pleurodeles</taxon>
    </lineage>
</organism>
<feature type="region of interest" description="Disordered" evidence="1">
    <location>
        <begin position="1"/>
        <end position="81"/>
    </location>
</feature>
<evidence type="ECO:0000256" key="1">
    <source>
        <dbReference type="SAM" id="MobiDB-lite"/>
    </source>
</evidence>
<comment type="caution">
    <text evidence="2">The sequence shown here is derived from an EMBL/GenBank/DDBJ whole genome shotgun (WGS) entry which is preliminary data.</text>
</comment>
<protein>
    <submittedName>
        <fullName evidence="2">Uncharacterized protein</fullName>
    </submittedName>
</protein>
<feature type="compositionally biased region" description="Polar residues" evidence="1">
    <location>
        <begin position="11"/>
        <end position="22"/>
    </location>
</feature>
<evidence type="ECO:0000313" key="2">
    <source>
        <dbReference type="EMBL" id="KAJ1089516.1"/>
    </source>
</evidence>
<gene>
    <name evidence="2" type="ORF">NDU88_002667</name>
</gene>
<dbReference type="Proteomes" id="UP001066276">
    <property type="component" value="Chromosome 11"/>
</dbReference>
<accession>A0AAV7LD61</accession>
<dbReference type="EMBL" id="JANPWB010000015">
    <property type="protein sequence ID" value="KAJ1089516.1"/>
    <property type="molecule type" value="Genomic_DNA"/>
</dbReference>
<sequence length="125" mass="13563">MGRKRRAANQGEASRSPGNQESLRVPRGARLEPRQSQEQAYADSAPAALETQPSRHPSVPADRPGSLKPARGSNEATSNEEQLVKAAARFWGIPLPWGTHPMQAFSGEERAGADGRPSPRWASRQ</sequence>
<feature type="region of interest" description="Disordered" evidence="1">
    <location>
        <begin position="94"/>
        <end position="125"/>
    </location>
</feature>
<dbReference type="AlphaFoldDB" id="A0AAV7LD61"/>
<reference evidence="2" key="1">
    <citation type="journal article" date="2022" name="bioRxiv">
        <title>Sequencing and chromosome-scale assembly of the giantPleurodeles waltlgenome.</title>
        <authorList>
            <person name="Brown T."/>
            <person name="Elewa A."/>
            <person name="Iarovenko S."/>
            <person name="Subramanian E."/>
            <person name="Araus A.J."/>
            <person name="Petzold A."/>
            <person name="Susuki M."/>
            <person name="Suzuki K.-i.T."/>
            <person name="Hayashi T."/>
            <person name="Toyoda A."/>
            <person name="Oliveira C."/>
            <person name="Osipova E."/>
            <person name="Leigh N.D."/>
            <person name="Simon A."/>
            <person name="Yun M.H."/>
        </authorList>
    </citation>
    <scope>NUCLEOTIDE SEQUENCE</scope>
    <source>
        <strain evidence="2">20211129_DDA</strain>
        <tissue evidence="2">Liver</tissue>
    </source>
</reference>
<evidence type="ECO:0000313" key="3">
    <source>
        <dbReference type="Proteomes" id="UP001066276"/>
    </source>
</evidence>
<name>A0AAV7LD61_PLEWA</name>
<proteinExistence type="predicted"/>
<keyword evidence="3" id="KW-1185">Reference proteome</keyword>